<sequence>MGSGLCKPDQISDEFTDDFKKRNKEIEVEIEKERINDKKIIKMLLLGTSDSGKSTIAKQM</sequence>
<dbReference type="AlphaFoldDB" id="A0A914EAJ3"/>
<name>A0A914EAJ3_9BILA</name>
<evidence type="ECO:0000313" key="2">
    <source>
        <dbReference type="WBParaSite" id="ACRNAN_scaffold6814.g31644.t1"/>
    </source>
</evidence>
<evidence type="ECO:0000313" key="1">
    <source>
        <dbReference type="Proteomes" id="UP000887540"/>
    </source>
</evidence>
<reference evidence="2" key="1">
    <citation type="submission" date="2022-11" db="UniProtKB">
        <authorList>
            <consortium name="WormBaseParasite"/>
        </authorList>
    </citation>
    <scope>IDENTIFICATION</scope>
</reference>
<dbReference type="SUPFAM" id="SSF52540">
    <property type="entry name" value="P-loop containing nucleoside triphosphate hydrolases"/>
    <property type="match status" value="1"/>
</dbReference>
<protein>
    <submittedName>
        <fullName evidence="2">Uncharacterized protein</fullName>
    </submittedName>
</protein>
<proteinExistence type="predicted"/>
<dbReference type="Proteomes" id="UP000887540">
    <property type="component" value="Unplaced"/>
</dbReference>
<dbReference type="WBParaSite" id="ACRNAN_scaffold6814.g31644.t1">
    <property type="protein sequence ID" value="ACRNAN_scaffold6814.g31644.t1"/>
    <property type="gene ID" value="ACRNAN_scaffold6814.g31644"/>
</dbReference>
<dbReference type="Gene3D" id="3.40.50.300">
    <property type="entry name" value="P-loop containing nucleotide triphosphate hydrolases"/>
    <property type="match status" value="1"/>
</dbReference>
<dbReference type="InterPro" id="IPR027417">
    <property type="entry name" value="P-loop_NTPase"/>
</dbReference>
<organism evidence="1 2">
    <name type="scientific">Acrobeloides nanus</name>
    <dbReference type="NCBI Taxonomy" id="290746"/>
    <lineage>
        <taxon>Eukaryota</taxon>
        <taxon>Metazoa</taxon>
        <taxon>Ecdysozoa</taxon>
        <taxon>Nematoda</taxon>
        <taxon>Chromadorea</taxon>
        <taxon>Rhabditida</taxon>
        <taxon>Tylenchina</taxon>
        <taxon>Cephalobomorpha</taxon>
        <taxon>Cephaloboidea</taxon>
        <taxon>Cephalobidae</taxon>
        <taxon>Acrobeloides</taxon>
    </lineage>
</organism>
<keyword evidence="1" id="KW-1185">Reference proteome</keyword>
<accession>A0A914EAJ3</accession>